<protein>
    <recommendedName>
        <fullName evidence="8">Tubulin gamma chain</fullName>
    </recommendedName>
</protein>
<sequence>MGKEIFTIQLGKCGIQTGHEFWKIISGEHFINPEGKIFFKKKKNLIENKEIFFSETSKGTFLPRTFLFDLEPRILFGIINGNYQNFYEKKNILFSKQSAGNNWAIGYYKSIEFQSEIEEILRKNLENCDNLGCFNIFHSIAGGTGSGTGSYLMEIIREEFSKKIINCYSIIPNRIGASDTVIQPYNSILSFRWLTLFADCVTFFENSALEKIISSLNPNIKPDSKEINYLISKIISISSENIRFSENFKNSWENQFSSLIPTPKLHFFSAGISNLKFFNKKKKNSPMDLLHQVFDNKTTSFSFSEGKLISSLLFSQNQSKYFNEPNILKKLHEEKKIAYTSWGSVPVNIFNLPSSTLNDSTKKELCFYNHTNIKKFFSKNKEQYDIFRKKNAFLNNYLKNFPSNDGIELFTDAKESVENLIEEYEVAETSKFF</sequence>
<dbReference type="SUPFAM" id="SSF55307">
    <property type="entry name" value="Tubulin C-terminal domain-like"/>
    <property type="match status" value="1"/>
</dbReference>
<evidence type="ECO:0000259" key="9">
    <source>
        <dbReference type="SMART" id="SM00864"/>
    </source>
</evidence>
<keyword evidence="7" id="KW-0206">Cytoskeleton</keyword>
<keyword evidence="3" id="KW-0963">Cytoplasm</keyword>
<dbReference type="PROSITE" id="PS00227">
    <property type="entry name" value="TUBULIN"/>
    <property type="match status" value="1"/>
</dbReference>
<dbReference type="GO" id="GO:0007020">
    <property type="term" value="P:microtubule nucleation"/>
    <property type="evidence" value="ECO:0007669"/>
    <property type="project" value="InterPro"/>
</dbReference>
<gene>
    <name evidence="10" type="ORF">HAN_1g81</name>
</gene>
<dbReference type="GO" id="GO:0000930">
    <property type="term" value="C:gamma-tubulin complex"/>
    <property type="evidence" value="ECO:0007669"/>
    <property type="project" value="InterPro"/>
</dbReference>
<evidence type="ECO:0000313" key="11">
    <source>
        <dbReference type="Proteomes" id="UP000243127"/>
    </source>
</evidence>
<dbReference type="SUPFAM" id="SSF52490">
    <property type="entry name" value="Tubulin nucleotide-binding domain-like"/>
    <property type="match status" value="1"/>
</dbReference>
<dbReference type="GO" id="GO:0031122">
    <property type="term" value="P:cytoplasmic microtubule organization"/>
    <property type="evidence" value="ECO:0007669"/>
    <property type="project" value="InterPro"/>
</dbReference>
<feature type="domain" description="Tubulin/FtsZ GTPase" evidence="9">
    <location>
        <begin position="49"/>
        <end position="246"/>
    </location>
</feature>
<dbReference type="InterPro" id="IPR036525">
    <property type="entry name" value="Tubulin/FtsZ_GTPase_sf"/>
</dbReference>
<evidence type="ECO:0000256" key="4">
    <source>
        <dbReference type="ARBA" id="ARBA00022701"/>
    </source>
</evidence>
<evidence type="ECO:0000256" key="1">
    <source>
        <dbReference type="ARBA" id="ARBA00004267"/>
    </source>
</evidence>
<name>A9BK92_HEMAN</name>
<comment type="similarity">
    <text evidence="2 8">Belongs to the tubulin family.</text>
</comment>
<keyword evidence="5 8" id="KW-0547">Nucleotide-binding</keyword>
<geneLocation type="nucleomorph" evidence="10"/>
<dbReference type="Gene3D" id="1.10.287.600">
    <property type="entry name" value="Helix hairpin bin"/>
    <property type="match status" value="1"/>
</dbReference>
<keyword evidence="10" id="KW-0542">Nucleomorph</keyword>
<dbReference type="SMART" id="SM00864">
    <property type="entry name" value="Tubulin"/>
    <property type="match status" value="1"/>
</dbReference>
<dbReference type="Pfam" id="PF00091">
    <property type="entry name" value="Tubulin"/>
    <property type="match status" value="1"/>
</dbReference>
<dbReference type="GeneID" id="5739734"/>
<dbReference type="GO" id="GO:0005525">
    <property type="term" value="F:GTP binding"/>
    <property type="evidence" value="ECO:0007669"/>
    <property type="project" value="UniProtKB-UniRule"/>
</dbReference>
<evidence type="ECO:0000313" key="10">
    <source>
        <dbReference type="EMBL" id="ABW97925.1"/>
    </source>
</evidence>
<dbReference type="AlphaFoldDB" id="A9BK92"/>
<keyword evidence="4 8" id="KW-0493">Microtubule</keyword>
<evidence type="ECO:0000256" key="5">
    <source>
        <dbReference type="ARBA" id="ARBA00022741"/>
    </source>
</evidence>
<dbReference type="InterPro" id="IPR017975">
    <property type="entry name" value="Tubulin_CS"/>
</dbReference>
<evidence type="ECO:0000256" key="2">
    <source>
        <dbReference type="ARBA" id="ARBA00009636"/>
    </source>
</evidence>
<evidence type="ECO:0000256" key="6">
    <source>
        <dbReference type="ARBA" id="ARBA00023134"/>
    </source>
</evidence>
<dbReference type="Gene3D" id="3.40.50.1440">
    <property type="entry name" value="Tubulin/FtsZ, GTPase domain"/>
    <property type="match status" value="1"/>
</dbReference>
<evidence type="ECO:0000256" key="8">
    <source>
        <dbReference type="RuleBase" id="RU000352"/>
    </source>
</evidence>
<dbReference type="InterPro" id="IPR023123">
    <property type="entry name" value="Tubulin_C"/>
</dbReference>
<comment type="function">
    <text evidence="8">Tubulin is the major constituent of microtubules, protein filaments consisting of alpha- and beta-tubulin heterodimers. Gamma-tubulin is a key component of the gamma-tubulin ring complex (gTuRC) which mediates microtubule nucleation. The gTuRC regulates the minus-end nucleation of alpha-beta tubulin heterodimers that grow into microtubule protafilaments, a critical step in centrosome duplication and spindle formation.</text>
</comment>
<dbReference type="CDD" id="cd02188">
    <property type="entry name" value="gamma_tubulin"/>
    <property type="match status" value="1"/>
</dbReference>
<dbReference type="RefSeq" id="XP_001712250.1">
    <property type="nucleotide sequence ID" value="XM_001712198.1"/>
</dbReference>
<dbReference type="InterPro" id="IPR000217">
    <property type="entry name" value="Tubulin"/>
</dbReference>
<organism evidence="10 11">
    <name type="scientific">Hemiselmis andersenii</name>
    <name type="common">Cryptophyte alga</name>
    <dbReference type="NCBI Taxonomy" id="464988"/>
    <lineage>
        <taxon>Eukaryota</taxon>
        <taxon>Cryptophyceae</taxon>
        <taxon>Cryptomonadales</taxon>
        <taxon>Hemiselmidaceae</taxon>
        <taxon>Hemiselmis</taxon>
    </lineage>
</organism>
<reference evidence="10 11" key="1">
    <citation type="journal article" date="2007" name="Proc. Natl. Acad. Sci. U.S.A.">
        <title>Nucleomorph genome of Hemiselmis andersenii reveals complete intron loss and compaction as a driver of protein structure and function.</title>
        <authorList>
            <person name="Lane C.E."/>
            <person name="van den Heuvel K."/>
            <person name="Kozera C."/>
            <person name="Curtis B.A."/>
            <person name="Parsons B.J."/>
            <person name="Bowman S."/>
            <person name="Archibald J.M."/>
        </authorList>
    </citation>
    <scope>NUCLEOTIDE SEQUENCE [LARGE SCALE GENOMIC DNA]</scope>
    <source>
        <strain evidence="10 11">CCMP644</strain>
    </source>
</reference>
<dbReference type="PRINTS" id="PR01161">
    <property type="entry name" value="TUBULIN"/>
</dbReference>
<evidence type="ECO:0000256" key="3">
    <source>
        <dbReference type="ARBA" id="ARBA00022490"/>
    </source>
</evidence>
<dbReference type="InterPro" id="IPR003008">
    <property type="entry name" value="Tubulin_FtsZ_GTPase"/>
</dbReference>
<dbReference type="PANTHER" id="PTHR11588">
    <property type="entry name" value="TUBULIN"/>
    <property type="match status" value="1"/>
</dbReference>
<dbReference type="GO" id="GO:0005874">
    <property type="term" value="C:microtubule"/>
    <property type="evidence" value="ECO:0007669"/>
    <property type="project" value="UniProtKB-KW"/>
</dbReference>
<dbReference type="InterPro" id="IPR008280">
    <property type="entry name" value="Tub_FtsZ_C"/>
</dbReference>
<evidence type="ECO:0000256" key="7">
    <source>
        <dbReference type="ARBA" id="ARBA00023212"/>
    </source>
</evidence>
<dbReference type="PRINTS" id="PR01164">
    <property type="entry name" value="GAMMATUBULIN"/>
</dbReference>
<comment type="subcellular location">
    <subcellularLocation>
        <location evidence="1">Cytoplasm</location>
        <location evidence="1">Cytoskeleton</location>
        <location evidence="1">Microtubule organizing center</location>
    </subcellularLocation>
</comment>
<proteinExistence type="inferred from homology"/>
<keyword evidence="6 8" id="KW-0342">GTP-binding</keyword>
<dbReference type="InterPro" id="IPR002454">
    <property type="entry name" value="Gamma_tubulin"/>
</dbReference>
<dbReference type="EMBL" id="CP000881">
    <property type="protein sequence ID" value="ABW97925.1"/>
    <property type="molecule type" value="Genomic_DNA"/>
</dbReference>
<accession>A9BK92</accession>
<dbReference type="Proteomes" id="UP000243127">
    <property type="component" value="Nucleomorph 1"/>
</dbReference>